<feature type="compositionally biased region" description="Basic residues" evidence="1">
    <location>
        <begin position="201"/>
        <end position="213"/>
    </location>
</feature>
<evidence type="ECO:0000256" key="1">
    <source>
        <dbReference type="SAM" id="MobiDB-lite"/>
    </source>
</evidence>
<name>A0ABU8J340_9BURK</name>
<keyword evidence="3" id="KW-1185">Reference proteome</keyword>
<feature type="region of interest" description="Disordered" evidence="1">
    <location>
        <begin position="186"/>
        <end position="213"/>
    </location>
</feature>
<dbReference type="RefSeq" id="WP_336601775.1">
    <property type="nucleotide sequence ID" value="NZ_JACFYJ010000097.1"/>
</dbReference>
<comment type="caution">
    <text evidence="2">The sequence shown here is derived from an EMBL/GenBank/DDBJ whole genome shotgun (WGS) entry which is preliminary data.</text>
</comment>
<gene>
    <name evidence="2" type="ORF">H3V53_34865</name>
</gene>
<dbReference type="Proteomes" id="UP001386437">
    <property type="component" value="Unassembled WGS sequence"/>
</dbReference>
<organism evidence="2 3">
    <name type="scientific">Paraburkholderia bengalensis</name>
    <dbReference type="NCBI Taxonomy" id="2747562"/>
    <lineage>
        <taxon>Bacteria</taxon>
        <taxon>Pseudomonadati</taxon>
        <taxon>Pseudomonadota</taxon>
        <taxon>Betaproteobacteria</taxon>
        <taxon>Burkholderiales</taxon>
        <taxon>Burkholderiaceae</taxon>
        <taxon>Paraburkholderia</taxon>
    </lineage>
</organism>
<evidence type="ECO:0000313" key="3">
    <source>
        <dbReference type="Proteomes" id="UP001386437"/>
    </source>
</evidence>
<accession>A0ABU8J340</accession>
<reference evidence="2 3" key="1">
    <citation type="journal article" date="2022" name="Arch. Microbiol.">
        <title>Paraburkholderia bengalensis sp. nov. isolated from roots of Oryza sativa, IR64.</title>
        <authorList>
            <person name="Nag P."/>
            <person name="Mondal N."/>
            <person name="Sarkar J."/>
            <person name="Das S."/>
        </authorList>
    </citation>
    <scope>NUCLEOTIDE SEQUENCE [LARGE SCALE GENOMIC DNA]</scope>
    <source>
        <strain evidence="2 3">IR64_4_BI</strain>
    </source>
</reference>
<evidence type="ECO:0000313" key="2">
    <source>
        <dbReference type="EMBL" id="MEI6002130.1"/>
    </source>
</evidence>
<dbReference type="EMBL" id="JACFYJ010000097">
    <property type="protein sequence ID" value="MEI6002130.1"/>
    <property type="molecule type" value="Genomic_DNA"/>
</dbReference>
<sequence>MREILGYKKNIPREVGLNIPDPYKRAPYARELLLAGATQLADELLLDGLSWVYVCGEEAGVFYFYLIDPVGRTVVKVNDGFDRAAELTNCEAPDLDTLWQDAAEPDSSVDIAYDPNAEDQPAFRLKITRGSATMERLVAGRAVLMLCGAVPDDIAQQLSAAEAVREAIGFVGKVRTDVAAWLKSGAPDTRAPARRSAVSGHARKHRHGTSRRR</sequence>
<protein>
    <submittedName>
        <fullName evidence="2">Uncharacterized protein</fullName>
    </submittedName>
</protein>
<proteinExistence type="predicted"/>